<dbReference type="EMBL" id="WIXE01019931">
    <property type="protein sequence ID" value="KAK5969642.1"/>
    <property type="molecule type" value="Genomic_DNA"/>
</dbReference>
<evidence type="ECO:0000313" key="2">
    <source>
        <dbReference type="Proteomes" id="UP001331761"/>
    </source>
</evidence>
<dbReference type="PANTHER" id="PTHR47331">
    <property type="entry name" value="PHD-TYPE DOMAIN-CONTAINING PROTEIN"/>
    <property type="match status" value="1"/>
</dbReference>
<dbReference type="Proteomes" id="UP001331761">
    <property type="component" value="Unassembled WGS sequence"/>
</dbReference>
<protein>
    <submittedName>
        <fullName evidence="1">Uncharacterized protein</fullName>
    </submittedName>
</protein>
<organism evidence="1 2">
    <name type="scientific">Trichostrongylus colubriformis</name>
    <name type="common">Black scour worm</name>
    <dbReference type="NCBI Taxonomy" id="6319"/>
    <lineage>
        <taxon>Eukaryota</taxon>
        <taxon>Metazoa</taxon>
        <taxon>Ecdysozoa</taxon>
        <taxon>Nematoda</taxon>
        <taxon>Chromadorea</taxon>
        <taxon>Rhabditida</taxon>
        <taxon>Rhabditina</taxon>
        <taxon>Rhabditomorpha</taxon>
        <taxon>Strongyloidea</taxon>
        <taxon>Trichostrongylidae</taxon>
        <taxon>Trichostrongylus</taxon>
    </lineage>
</organism>
<evidence type="ECO:0000313" key="1">
    <source>
        <dbReference type="EMBL" id="KAK5969642.1"/>
    </source>
</evidence>
<proteinExistence type="predicted"/>
<gene>
    <name evidence="1" type="ORF">GCK32_002171</name>
</gene>
<name>A0AAN8F950_TRICO</name>
<sequence>MVLSENFYYKVLSNGNHLLHTTIGDIVVNKVLDVETAITYTSFNEGFANPSHHEDLAELVSKFWKLEAVGIIDDPNQNDEECLNLFNNSVLYNDEERRYTVSLPFKINPFQLPDNYDLAYSRLCSQLRTLQQNPLYLEKYNAVIVDQLERRIIGEVPQEQLRLPSHYLPHYEVIKPDRNSFKVRCVYDGSARTKGNISLNDTLYRGPVLFPDLTGILLRTRFHRILIFSDIEKALDGWPQ</sequence>
<dbReference type="AlphaFoldDB" id="A0AAN8F950"/>
<comment type="caution">
    <text evidence="1">The sequence shown here is derived from an EMBL/GenBank/DDBJ whole genome shotgun (WGS) entry which is preliminary data.</text>
</comment>
<reference evidence="1 2" key="1">
    <citation type="submission" date="2019-10" db="EMBL/GenBank/DDBJ databases">
        <title>Assembly and Annotation for the nematode Trichostrongylus colubriformis.</title>
        <authorList>
            <person name="Martin J."/>
        </authorList>
    </citation>
    <scope>NUCLEOTIDE SEQUENCE [LARGE SCALE GENOMIC DNA]</scope>
    <source>
        <strain evidence="1">G859</strain>
        <tissue evidence="1">Whole worm</tissue>
    </source>
</reference>
<accession>A0AAN8F950</accession>
<keyword evidence="2" id="KW-1185">Reference proteome</keyword>
<dbReference type="PANTHER" id="PTHR47331:SF1">
    <property type="entry name" value="GAG-LIKE PROTEIN"/>
    <property type="match status" value="1"/>
</dbReference>